<dbReference type="AlphaFoldDB" id="A0A0F9K3W2"/>
<evidence type="ECO:0000313" key="2">
    <source>
        <dbReference type="EMBL" id="KKM76668.1"/>
    </source>
</evidence>
<comment type="caution">
    <text evidence="2">The sequence shown here is derived from an EMBL/GenBank/DDBJ whole genome shotgun (WGS) entry which is preliminary data.</text>
</comment>
<name>A0A0F9K3W2_9ZZZZ</name>
<accession>A0A0F9K3W2</accession>
<gene>
    <name evidence="2" type="ORF">LCGC14_1377920</name>
</gene>
<proteinExistence type="predicted"/>
<dbReference type="EMBL" id="LAZR01008769">
    <property type="protein sequence ID" value="KKM76668.1"/>
    <property type="molecule type" value="Genomic_DNA"/>
</dbReference>
<feature type="region of interest" description="Disordered" evidence="1">
    <location>
        <begin position="25"/>
        <end position="60"/>
    </location>
</feature>
<protein>
    <submittedName>
        <fullName evidence="2">Uncharacterized protein</fullName>
    </submittedName>
</protein>
<feature type="compositionally biased region" description="Basic and acidic residues" evidence="1">
    <location>
        <begin position="33"/>
        <end position="48"/>
    </location>
</feature>
<organism evidence="2">
    <name type="scientific">marine sediment metagenome</name>
    <dbReference type="NCBI Taxonomy" id="412755"/>
    <lineage>
        <taxon>unclassified sequences</taxon>
        <taxon>metagenomes</taxon>
        <taxon>ecological metagenomes</taxon>
    </lineage>
</organism>
<sequence>MAAIYGADNWCDDCAEAIRDDLRAHGKAPIDPGDEHSYDSDEFPKRAGDDEESDSPQHCAAGSKCLNARRLSDGTKIGLLFGELTSEGIEYVKAAIAEGGLVAEFWKAEYEEKGYSF</sequence>
<reference evidence="2" key="1">
    <citation type="journal article" date="2015" name="Nature">
        <title>Complex archaea that bridge the gap between prokaryotes and eukaryotes.</title>
        <authorList>
            <person name="Spang A."/>
            <person name="Saw J.H."/>
            <person name="Jorgensen S.L."/>
            <person name="Zaremba-Niedzwiedzka K."/>
            <person name="Martijn J."/>
            <person name="Lind A.E."/>
            <person name="van Eijk R."/>
            <person name="Schleper C."/>
            <person name="Guy L."/>
            <person name="Ettema T.J."/>
        </authorList>
    </citation>
    <scope>NUCLEOTIDE SEQUENCE</scope>
</reference>
<evidence type="ECO:0000256" key="1">
    <source>
        <dbReference type="SAM" id="MobiDB-lite"/>
    </source>
</evidence>